<sequence length="210" mass="21807">MTSHRQRREAPTMTTSQHVHTSTTPESFLTPPMRALENAGALDPVVTAANALSSAITGNESIRDLLRGKRLGHALHPLIIEVPMGTWMSALVLDTLGGSDGRRAARLLTGVGVLSAVPSALTGWAEYSGLQQRDKRVTVVHAGANGAAAALQAGSWLARRAGRHGLGRVLALGGMSAAGLGGYLGGHLSVSRQVGSHDAAYDDGTNGREH</sequence>
<feature type="domain" description="DUF2231" evidence="2">
    <location>
        <begin position="72"/>
        <end position="196"/>
    </location>
</feature>
<evidence type="ECO:0000259" key="2">
    <source>
        <dbReference type="Pfam" id="PF09990"/>
    </source>
</evidence>
<protein>
    <recommendedName>
        <fullName evidence="2">DUF2231 domain-containing protein</fullName>
    </recommendedName>
</protein>
<dbReference type="Pfam" id="PF09990">
    <property type="entry name" value="DUF2231"/>
    <property type="match status" value="1"/>
</dbReference>
<dbReference type="EMBL" id="PNJG02000001">
    <property type="protein sequence ID" value="RKQ37157.1"/>
    <property type="molecule type" value="Genomic_DNA"/>
</dbReference>
<feature type="compositionally biased region" description="Polar residues" evidence="1">
    <location>
        <begin position="12"/>
        <end position="27"/>
    </location>
</feature>
<evidence type="ECO:0000313" key="4">
    <source>
        <dbReference type="Proteomes" id="UP000249516"/>
    </source>
</evidence>
<dbReference type="Proteomes" id="UP000249516">
    <property type="component" value="Unassembled WGS sequence"/>
</dbReference>
<evidence type="ECO:0000313" key="3">
    <source>
        <dbReference type="EMBL" id="RKQ37157.1"/>
    </source>
</evidence>
<accession>A0A495AAN5</accession>
<dbReference type="OrthoDB" id="9795104at2"/>
<evidence type="ECO:0000256" key="1">
    <source>
        <dbReference type="SAM" id="MobiDB-lite"/>
    </source>
</evidence>
<reference evidence="3 4" key="1">
    <citation type="submission" date="2018-10" db="EMBL/GenBank/DDBJ databases">
        <title>Kocuria tytouropygialis sp. nov., isolated from the uropygial gland of an American barn owl (Tyto furcata).</title>
        <authorList>
            <person name="Braun M.S."/>
            <person name="Wang E."/>
            <person name="Zimmermann S."/>
            <person name="Wagner H."/>
            <person name="Wink M."/>
        </authorList>
    </citation>
    <scope>NUCLEOTIDE SEQUENCE [LARGE SCALE GENOMIC DNA]</scope>
    <source>
        <strain evidence="3 4">442</strain>
    </source>
</reference>
<keyword evidence="4" id="KW-1185">Reference proteome</keyword>
<comment type="caution">
    <text evidence="3">The sequence shown here is derived from an EMBL/GenBank/DDBJ whole genome shotgun (WGS) entry which is preliminary data.</text>
</comment>
<dbReference type="InterPro" id="IPR019251">
    <property type="entry name" value="DUF2231_TM"/>
</dbReference>
<dbReference type="AlphaFoldDB" id="A0A495AAN5"/>
<organism evidence="3 4">
    <name type="scientific">Kocuria tytonis</name>
    <dbReference type="NCBI Taxonomy" id="2054280"/>
    <lineage>
        <taxon>Bacteria</taxon>
        <taxon>Bacillati</taxon>
        <taxon>Actinomycetota</taxon>
        <taxon>Actinomycetes</taxon>
        <taxon>Micrococcales</taxon>
        <taxon>Micrococcaceae</taxon>
        <taxon>Kocuria</taxon>
    </lineage>
</organism>
<name>A0A495AAN5_9MICC</name>
<gene>
    <name evidence="3" type="ORF">C1C97_002610</name>
</gene>
<proteinExistence type="predicted"/>
<feature type="region of interest" description="Disordered" evidence="1">
    <location>
        <begin position="1"/>
        <end position="29"/>
    </location>
</feature>